<name>A0A165HAR3_XYLHT</name>
<dbReference type="InParanoid" id="A0A165HAR3"/>
<dbReference type="EMBL" id="KV407457">
    <property type="protein sequence ID" value="KZF23224.1"/>
    <property type="molecule type" value="Genomic_DNA"/>
</dbReference>
<protein>
    <submittedName>
        <fullName evidence="1">Uncharacterized protein</fullName>
    </submittedName>
</protein>
<keyword evidence="2" id="KW-1185">Reference proteome</keyword>
<gene>
    <name evidence="1" type="ORF">L228DRAFT_106608</name>
</gene>
<evidence type="ECO:0000313" key="1">
    <source>
        <dbReference type="EMBL" id="KZF23224.1"/>
    </source>
</evidence>
<accession>A0A165HAR3</accession>
<proteinExistence type="predicted"/>
<dbReference type="RefSeq" id="XP_018188779.1">
    <property type="nucleotide sequence ID" value="XM_018328912.1"/>
</dbReference>
<dbReference type="AlphaFoldDB" id="A0A165HAR3"/>
<dbReference type="Proteomes" id="UP000076632">
    <property type="component" value="Unassembled WGS sequence"/>
</dbReference>
<evidence type="ECO:0000313" key="2">
    <source>
        <dbReference type="Proteomes" id="UP000076632"/>
    </source>
</evidence>
<organism evidence="1 2">
    <name type="scientific">Xylona heveae (strain CBS 132557 / TC161)</name>
    <dbReference type="NCBI Taxonomy" id="1328760"/>
    <lineage>
        <taxon>Eukaryota</taxon>
        <taxon>Fungi</taxon>
        <taxon>Dikarya</taxon>
        <taxon>Ascomycota</taxon>
        <taxon>Pezizomycotina</taxon>
        <taxon>Xylonomycetes</taxon>
        <taxon>Xylonales</taxon>
        <taxon>Xylonaceae</taxon>
        <taxon>Xylona</taxon>
    </lineage>
</organism>
<sequence length="86" mass="9552">MTMKIIIMTMMMTTKKGKKYRHQFYIYPPSRSLLFDYKSMAAKAHMTRAPTLGALLKVAAPVNAGRAGPDGSNVIIGYFLACHGRI</sequence>
<dbReference type="GeneID" id="28894049"/>
<reference evidence="1 2" key="1">
    <citation type="journal article" date="2016" name="Fungal Biol.">
        <title>The genome of Xylona heveae provides a window into fungal endophytism.</title>
        <authorList>
            <person name="Gazis R."/>
            <person name="Kuo A."/>
            <person name="Riley R."/>
            <person name="LaButti K."/>
            <person name="Lipzen A."/>
            <person name="Lin J."/>
            <person name="Amirebrahimi M."/>
            <person name="Hesse C.N."/>
            <person name="Spatafora J.W."/>
            <person name="Henrissat B."/>
            <person name="Hainaut M."/>
            <person name="Grigoriev I.V."/>
            <person name="Hibbett D.S."/>
        </authorList>
    </citation>
    <scope>NUCLEOTIDE SEQUENCE [LARGE SCALE GENOMIC DNA]</scope>
    <source>
        <strain evidence="1 2">TC161</strain>
    </source>
</reference>